<dbReference type="SUPFAM" id="SSF54373">
    <property type="entry name" value="FAD-linked reductases, C-terminal domain"/>
    <property type="match status" value="1"/>
</dbReference>
<feature type="binding site" evidence="5">
    <location>
        <position position="213"/>
    </location>
    <ligand>
        <name>FAD</name>
        <dbReference type="ChEBI" id="CHEBI:57692"/>
    </ligand>
</feature>
<dbReference type="PIRSF" id="PIRSF000137">
    <property type="entry name" value="Alcohol_oxidase"/>
    <property type="match status" value="1"/>
</dbReference>
<dbReference type="InterPro" id="IPR000172">
    <property type="entry name" value="GMC_OxRdtase_N"/>
</dbReference>
<dbReference type="PANTHER" id="PTHR11552:SF147">
    <property type="entry name" value="CHOLINE DEHYDROGENASE, MITOCHONDRIAL"/>
    <property type="match status" value="1"/>
</dbReference>
<evidence type="ECO:0000313" key="7">
    <source>
        <dbReference type="EMBL" id="PSM44879.1"/>
    </source>
</evidence>
<keyword evidence="8" id="KW-1185">Reference proteome</keyword>
<comment type="caution">
    <text evidence="7">The sequence shown here is derived from an EMBL/GenBank/DDBJ whole genome shotgun (WGS) entry which is preliminary data.</text>
</comment>
<proteinExistence type="inferred from homology"/>
<evidence type="ECO:0000256" key="5">
    <source>
        <dbReference type="PIRSR" id="PIRSR000137-2"/>
    </source>
</evidence>
<dbReference type="Pfam" id="PF00732">
    <property type="entry name" value="GMC_oxred_N"/>
    <property type="match status" value="1"/>
</dbReference>
<keyword evidence="3" id="KW-0285">Flavoprotein</keyword>
<gene>
    <name evidence="7" type="ORF">C6Y14_01860</name>
</gene>
<feature type="binding site" evidence="5">
    <location>
        <begin position="441"/>
        <end position="442"/>
    </location>
    <ligand>
        <name>FAD</name>
        <dbReference type="ChEBI" id="CHEBI:57692"/>
    </ligand>
</feature>
<evidence type="ECO:0000256" key="2">
    <source>
        <dbReference type="ARBA" id="ARBA00010790"/>
    </source>
</evidence>
<keyword evidence="4 5" id="KW-0274">FAD</keyword>
<dbReference type="GO" id="GO:0016614">
    <property type="term" value="F:oxidoreductase activity, acting on CH-OH group of donors"/>
    <property type="evidence" value="ECO:0007669"/>
    <property type="project" value="InterPro"/>
</dbReference>
<dbReference type="EMBL" id="PYBJ01000001">
    <property type="protein sequence ID" value="PSM44879.1"/>
    <property type="molecule type" value="Genomic_DNA"/>
</dbReference>
<protein>
    <submittedName>
        <fullName evidence="7">GMC family oxidoreductase</fullName>
    </submittedName>
</protein>
<dbReference type="Gene3D" id="3.30.410.40">
    <property type="match status" value="1"/>
</dbReference>
<organism evidence="7 8">
    <name type="scientific">Streptomyces dioscori</name>
    <dbReference type="NCBI Taxonomy" id="2109333"/>
    <lineage>
        <taxon>Bacteria</taxon>
        <taxon>Bacillati</taxon>
        <taxon>Actinomycetota</taxon>
        <taxon>Actinomycetes</taxon>
        <taxon>Kitasatosporales</taxon>
        <taxon>Streptomycetaceae</taxon>
        <taxon>Streptomyces</taxon>
        <taxon>Streptomyces aurantiacus group</taxon>
    </lineage>
</organism>
<sequence>MNSVRSLPERTDTIVIGGGTAGCVIAARLAAAGRTVLVLEAGPDYGPLADGDWPAELLDAAELPTTHDWGYQGSGAAGQPLAYDRARVIGGCSAHNGCSQSVGWAGDYDAWAAAGCPGWGAADLAPLFTAAAELLRFRRYGEEEIQPFQREFIRACRQSGIPALDDLDDLGASQSVGCAPVNVRDLTRINTAFGYLDAQRARPNLTVAADALVDRIHFLDGAVEAVTVIRHGRTSRVGAREVVLAAGAYGSPEVLLRSGVGPAAHLADLGIDLVSDRPGVGANLHDHPAALLEFAGTAELRRDLAEFSGGGWLPQEQSVVKLRSPVSDGPYDLHVYPWVEPDPAQEYGWRCILPVSQLRPRSRGTVRLASRAPGVRAVVDPRFFSDAAGADLESVRHGLRWTTENVLPRMDRHLGTPLHKPVPPDDEGMNDWIRRHHSHYWHPAGTCAMGAPDDPTTVVDHQGRVVGVTGLRIADASVFPDIPRATPALPTVVVAERIAAFMTATTT</sequence>
<evidence type="ECO:0000256" key="3">
    <source>
        <dbReference type="ARBA" id="ARBA00022630"/>
    </source>
</evidence>
<feature type="binding site" evidence="5">
    <location>
        <position position="88"/>
    </location>
    <ligand>
        <name>FAD</name>
        <dbReference type="ChEBI" id="CHEBI:57692"/>
    </ligand>
</feature>
<dbReference type="Gene3D" id="3.50.50.60">
    <property type="entry name" value="FAD/NAD(P)-binding domain"/>
    <property type="match status" value="1"/>
</dbReference>
<comment type="similarity">
    <text evidence="2">Belongs to the GMC oxidoreductase family.</text>
</comment>
<comment type="cofactor">
    <cofactor evidence="1 5">
        <name>FAD</name>
        <dbReference type="ChEBI" id="CHEBI:57692"/>
    </cofactor>
</comment>
<dbReference type="PANTHER" id="PTHR11552">
    <property type="entry name" value="GLUCOSE-METHANOL-CHOLINE GMC OXIDOREDUCTASE"/>
    <property type="match status" value="1"/>
</dbReference>
<dbReference type="OrthoDB" id="9785276at2"/>
<feature type="domain" description="Glucose-methanol-choline oxidoreductase N-terminal" evidence="6">
    <location>
        <begin position="247"/>
        <end position="261"/>
    </location>
</feature>
<evidence type="ECO:0000259" key="6">
    <source>
        <dbReference type="PROSITE" id="PS00624"/>
    </source>
</evidence>
<evidence type="ECO:0000256" key="4">
    <source>
        <dbReference type="ARBA" id="ARBA00022827"/>
    </source>
</evidence>
<dbReference type="PROSITE" id="PS51257">
    <property type="entry name" value="PROKAR_LIPOPROTEIN"/>
    <property type="match status" value="1"/>
</dbReference>
<dbReference type="Proteomes" id="UP000240429">
    <property type="component" value="Unassembled WGS sequence"/>
</dbReference>
<dbReference type="GO" id="GO:0050660">
    <property type="term" value="F:flavin adenine dinucleotide binding"/>
    <property type="evidence" value="ECO:0007669"/>
    <property type="project" value="InterPro"/>
</dbReference>
<reference evidence="7 8" key="1">
    <citation type="submission" date="2018-03" db="EMBL/GenBank/DDBJ databases">
        <title>Streptomyces dioscori sp. nov., a novel endophytic actinobacterium isolated from bulbil of Dioscorea bulbifera L.</title>
        <authorList>
            <person name="Zhikuan W."/>
        </authorList>
    </citation>
    <scope>NUCLEOTIDE SEQUENCE [LARGE SCALE GENOMIC DNA]</scope>
    <source>
        <strain evidence="7 8">A217</strain>
    </source>
</reference>
<name>A0A2P8QF46_9ACTN</name>
<dbReference type="InterPro" id="IPR012132">
    <property type="entry name" value="GMC_OxRdtase"/>
</dbReference>
<accession>A0A2P8QF46</accession>
<dbReference type="PROSITE" id="PS00624">
    <property type="entry name" value="GMC_OXRED_2"/>
    <property type="match status" value="1"/>
</dbReference>
<dbReference type="InterPro" id="IPR007867">
    <property type="entry name" value="GMC_OxRtase_C"/>
</dbReference>
<dbReference type="Pfam" id="PF05199">
    <property type="entry name" value="GMC_oxred_C"/>
    <property type="match status" value="1"/>
</dbReference>
<dbReference type="InterPro" id="IPR036188">
    <property type="entry name" value="FAD/NAD-bd_sf"/>
</dbReference>
<dbReference type="SUPFAM" id="SSF51905">
    <property type="entry name" value="FAD/NAD(P)-binding domain"/>
    <property type="match status" value="1"/>
</dbReference>
<feature type="binding site" evidence="5">
    <location>
        <position position="440"/>
    </location>
    <ligand>
        <name>substrate</name>
    </ligand>
</feature>
<evidence type="ECO:0000313" key="8">
    <source>
        <dbReference type="Proteomes" id="UP000240429"/>
    </source>
</evidence>
<dbReference type="AlphaFoldDB" id="A0A2P8QF46"/>
<evidence type="ECO:0000256" key="1">
    <source>
        <dbReference type="ARBA" id="ARBA00001974"/>
    </source>
</evidence>